<feature type="region of interest" description="Disordered" evidence="6">
    <location>
        <begin position="517"/>
        <end position="554"/>
    </location>
</feature>
<dbReference type="Proteomes" id="UP000070544">
    <property type="component" value="Unassembled WGS sequence"/>
</dbReference>
<evidence type="ECO:0000313" key="9">
    <source>
        <dbReference type="Proteomes" id="UP000070544"/>
    </source>
</evidence>
<evidence type="ECO:0000256" key="3">
    <source>
        <dbReference type="ARBA" id="ARBA00022695"/>
    </source>
</evidence>
<gene>
    <name evidence="8" type="ORF">M427DRAFT_41648</name>
</gene>
<dbReference type="Pfam" id="PF18136">
    <property type="entry name" value="DNApol_Exo"/>
    <property type="match status" value="1"/>
</dbReference>
<dbReference type="Gene3D" id="3.30.70.370">
    <property type="match status" value="1"/>
</dbReference>
<sequence>MGTSDSSPEIAVFVSPNIKQLVQSPPSPQGALHAGVEEATTDSTSEIGSPTPAETPAETSTEPRTERRKKSLTRSRRDTQSPTDDRTDAQALLVIEAVSPSEMSQSHAEVPISTAVTIFAVENTESEGGEIVDRNDPTLIEDLPVIALDGSGPGATGETLHVEPAHDEGAQPEVVVNAVPVETSSIEPTVAVTEDTTTTNEAATTNDEPDWKTKCHVNPHGIQMLAPSLRADLFPAPRVGPHPAQTKVANSHLARHQLNLRAPELVPPVELPLPKLKGEDVAEHFWNIGVEQAEPYLSMAEAFGRLGVADHVGEQGGAAEVEPVWTIPPMPTEWALQEGWTFYPPPLNPAQEKSTPAKASGRRTRSTRKPAHPTPVAVPCPSDECLVFDIEGVKKDGPWAVMAVALGPSGWYSWCSPRITEPKRAKVNSAAGWHDLAVERMLIPMSDLSEEGRSRFKLVIGHNVGFDRARVLDEYHIVQGGARYLDTMSLHVAVAGLSSQQRGIWLKAQKRAREAAPQNEVAVKVPKGAATKRGRKKTTQIDDDVEESNENSPFDALTPSIYEIASTHGVPLSGSDGKFAGAESVVPSELKALLSQNSTSKPDPKWLEQTSMNALHIVAKHYADITVDKADRDVFVTGNVPEVVEDFQALMTYCAKDVYATYMVFRAVWFKFRAKCPHPASFAGMLNMGAGYLPTQRLVWEDFISSAEATFRNRMEDIEQRLKKLADEAVAKEPEEITQDPWLRTLDWEVPSQSARKTPKSAALAGKPNWYRELWDSASGSVRITTSKRVAPYLLRLAWKGYPLYYAKTVGSWCFRVPATDRVVSKTPKLDLDADKDPVAAEDKDFVYYKVPHEDGESANCGNPLGKSYIPAFEDGTLSSEFPDAKEILKANSECTYWSGSRARISEQFNVHFDPSESSEPPRKPKSSRKRVTSTASQPLPSAAQKYLGLPDGSSVILPQTITIGTITRRAVEKTWMTASNAKKNRIGSELKSKIVTPEGWSLVGADVDSEELWICALMGDAQLGAHGATALGWMTLQGTKADGTDLHSRTAAIMGISRDHAKVFNYGRLYGAGIKFATQLLLKFNPKIDDEGARSKAAELFAATKGTTSTATLKRTSGRSTQMNWFGTPFLHGGTESYTFNILERTASSEEPRTPVLGAIIPDGLLPKNVDNDFQTTRVNWAVQSSGVDYLHLLLVSFWHLKERLNLKARISLTIHDEVRFLVSHRTEDGGQRNIEKAVLALQVANLWTRAAFSWSAGIDDLPQSVAFFSSVDVDHCLRKEVDMDCVTPSSPLKVAKGRRFDIDQIIECTGGVVTEDPLFYTEDVSAIEATVRSKLSRVSMLSAKQVDLTLNRRRAEYVDWRKGKGHFSIGDPGLFYDANGRVLPTPSDVKLRPTGGLSARDAFAGAKYLAVPSVVESRDLQLQHLAWLKAQDAKDYSELAEVFVQCAEVYKATLPSSRRKGRKVDHS</sequence>
<evidence type="ECO:0000256" key="1">
    <source>
        <dbReference type="ARBA" id="ARBA00012417"/>
    </source>
</evidence>
<dbReference type="InterPro" id="IPR001098">
    <property type="entry name" value="DNA-dir_DNA_pol_A_palm_dom"/>
</dbReference>
<dbReference type="OrthoDB" id="5588663at2759"/>
<feature type="compositionally biased region" description="Basic and acidic residues" evidence="6">
    <location>
        <begin position="75"/>
        <end position="88"/>
    </location>
</feature>
<feature type="domain" description="DNA-directed DNA polymerase family A palm" evidence="7">
    <location>
        <begin position="988"/>
        <end position="1230"/>
    </location>
</feature>
<dbReference type="Gene3D" id="1.10.150.20">
    <property type="entry name" value="5' to 3' exonuclease, C-terminal subdomain"/>
    <property type="match status" value="1"/>
</dbReference>
<dbReference type="OMA" id="RWLDTMS"/>
<keyword evidence="3" id="KW-0548">Nucleotidyltransferase</keyword>
<evidence type="ECO:0000256" key="6">
    <source>
        <dbReference type="SAM" id="MobiDB-lite"/>
    </source>
</evidence>
<proteinExistence type="predicted"/>
<dbReference type="PROSITE" id="PS00447">
    <property type="entry name" value="DNA_POLYMERASE_A"/>
    <property type="match status" value="1"/>
</dbReference>
<keyword evidence="2" id="KW-0808">Transferase</keyword>
<evidence type="ECO:0000256" key="4">
    <source>
        <dbReference type="ARBA" id="ARBA00022932"/>
    </source>
</evidence>
<evidence type="ECO:0000256" key="5">
    <source>
        <dbReference type="ARBA" id="ARBA00031966"/>
    </source>
</evidence>
<dbReference type="GO" id="GO:0006264">
    <property type="term" value="P:mitochondrial DNA replication"/>
    <property type="evidence" value="ECO:0007669"/>
    <property type="project" value="TreeGrafter"/>
</dbReference>
<dbReference type="EC" id="2.7.7.7" evidence="1"/>
<dbReference type="Pfam" id="PF00476">
    <property type="entry name" value="DNA_pol_A"/>
    <property type="match status" value="1"/>
</dbReference>
<dbReference type="GO" id="GO:0005760">
    <property type="term" value="C:gamma DNA polymerase complex"/>
    <property type="evidence" value="ECO:0007669"/>
    <property type="project" value="InterPro"/>
</dbReference>
<dbReference type="EMBL" id="KQ965737">
    <property type="protein sequence ID" value="KXS19784.1"/>
    <property type="molecule type" value="Genomic_DNA"/>
</dbReference>
<dbReference type="SUPFAM" id="SSF56672">
    <property type="entry name" value="DNA/RNA polymerases"/>
    <property type="match status" value="1"/>
</dbReference>
<evidence type="ECO:0000259" key="7">
    <source>
        <dbReference type="SMART" id="SM00482"/>
    </source>
</evidence>
<evidence type="ECO:0000256" key="2">
    <source>
        <dbReference type="ARBA" id="ARBA00022679"/>
    </source>
</evidence>
<keyword evidence="4" id="KW-0239">DNA-directed DNA polymerase</keyword>
<dbReference type="InterPro" id="IPR043502">
    <property type="entry name" value="DNA/RNA_pol_sf"/>
</dbReference>
<feature type="region of interest" description="Disordered" evidence="6">
    <location>
        <begin position="1"/>
        <end position="89"/>
    </location>
</feature>
<dbReference type="PANTHER" id="PTHR10267">
    <property type="entry name" value="DNA POLYMERASE SUBUNIT GAMMA-1"/>
    <property type="match status" value="1"/>
</dbReference>
<dbReference type="PRINTS" id="PR00867">
    <property type="entry name" value="DNAPOLG"/>
</dbReference>
<dbReference type="Gene3D" id="3.30.420.390">
    <property type="match status" value="2"/>
</dbReference>
<dbReference type="PANTHER" id="PTHR10267:SF0">
    <property type="entry name" value="DNA POLYMERASE SUBUNIT GAMMA-1"/>
    <property type="match status" value="1"/>
</dbReference>
<name>A0A139ASY4_GONPJ</name>
<organism evidence="8 9">
    <name type="scientific">Gonapodya prolifera (strain JEL478)</name>
    <name type="common">Monoblepharis prolifera</name>
    <dbReference type="NCBI Taxonomy" id="1344416"/>
    <lineage>
        <taxon>Eukaryota</taxon>
        <taxon>Fungi</taxon>
        <taxon>Fungi incertae sedis</taxon>
        <taxon>Chytridiomycota</taxon>
        <taxon>Chytridiomycota incertae sedis</taxon>
        <taxon>Monoblepharidomycetes</taxon>
        <taxon>Monoblepharidales</taxon>
        <taxon>Gonapodyaceae</taxon>
        <taxon>Gonapodya</taxon>
    </lineage>
</organism>
<dbReference type="GO" id="GO:0003887">
    <property type="term" value="F:DNA-directed DNA polymerase activity"/>
    <property type="evidence" value="ECO:0007669"/>
    <property type="project" value="UniProtKB-KW"/>
</dbReference>
<feature type="compositionally biased region" description="Basic residues" evidence="6">
    <location>
        <begin position="360"/>
        <end position="371"/>
    </location>
</feature>
<keyword evidence="9" id="KW-1185">Reference proteome</keyword>
<feature type="compositionally biased region" description="Low complexity" evidence="6">
    <location>
        <begin position="49"/>
        <end position="62"/>
    </location>
</feature>
<dbReference type="InterPro" id="IPR002297">
    <property type="entry name" value="DNA-dir_DNA_pol_A_mt"/>
</dbReference>
<dbReference type="GO" id="GO:0003677">
    <property type="term" value="F:DNA binding"/>
    <property type="evidence" value="ECO:0007669"/>
    <property type="project" value="InterPro"/>
</dbReference>
<reference evidence="8 9" key="1">
    <citation type="journal article" date="2015" name="Genome Biol. Evol.">
        <title>Phylogenomic analyses indicate that early fungi evolved digesting cell walls of algal ancestors of land plants.</title>
        <authorList>
            <person name="Chang Y."/>
            <person name="Wang S."/>
            <person name="Sekimoto S."/>
            <person name="Aerts A.L."/>
            <person name="Choi C."/>
            <person name="Clum A."/>
            <person name="LaButti K.M."/>
            <person name="Lindquist E.A."/>
            <person name="Yee Ngan C."/>
            <person name="Ohm R.A."/>
            <person name="Salamov A.A."/>
            <person name="Grigoriev I.V."/>
            <person name="Spatafora J.W."/>
            <person name="Berbee M.L."/>
        </authorList>
    </citation>
    <scope>NUCLEOTIDE SEQUENCE [LARGE SCALE GENOMIC DNA]</scope>
    <source>
        <strain evidence="8 9">JEL478</strain>
    </source>
</reference>
<feature type="region of interest" description="Disordered" evidence="6">
    <location>
        <begin position="909"/>
        <end position="938"/>
    </location>
</feature>
<dbReference type="SMART" id="SM00482">
    <property type="entry name" value="POLAc"/>
    <property type="match status" value="1"/>
</dbReference>
<dbReference type="InterPro" id="IPR019760">
    <property type="entry name" value="DNA-dir_DNA_pol_A_CS"/>
</dbReference>
<protein>
    <recommendedName>
        <fullName evidence="1">DNA-directed DNA polymerase</fullName>
        <ecNumber evidence="1">2.7.7.7</ecNumber>
    </recommendedName>
    <alternativeName>
        <fullName evidence="5">Mitochondrial DNA polymerase catalytic subunit</fullName>
    </alternativeName>
</protein>
<evidence type="ECO:0000313" key="8">
    <source>
        <dbReference type="EMBL" id="KXS19784.1"/>
    </source>
</evidence>
<accession>A0A139ASY4</accession>
<dbReference type="InterPro" id="IPR041336">
    <property type="entry name" value="DNApol_Exo"/>
</dbReference>
<dbReference type="GO" id="GO:0008408">
    <property type="term" value="F:3'-5' exonuclease activity"/>
    <property type="evidence" value="ECO:0007669"/>
    <property type="project" value="TreeGrafter"/>
</dbReference>
<dbReference type="STRING" id="1344416.A0A139ASY4"/>
<feature type="region of interest" description="Disordered" evidence="6">
    <location>
        <begin position="347"/>
        <end position="376"/>
    </location>
</feature>